<gene>
    <name evidence="9" type="ORF">BS639_24620</name>
    <name evidence="8" type="ORF">ITX54_05635</name>
</gene>
<dbReference type="Proteomes" id="UP000192722">
    <property type="component" value="Unassembled WGS sequence"/>
</dbReference>
<dbReference type="EMBL" id="MRWD01000121">
    <property type="protein sequence ID" value="ORJ18568.1"/>
    <property type="molecule type" value="Genomic_DNA"/>
</dbReference>
<dbReference type="RefSeq" id="WP_055782802.1">
    <property type="nucleotide sequence ID" value="NZ_CBCSCF010000004.1"/>
</dbReference>
<keyword evidence="10" id="KW-1185">Reference proteome</keyword>
<evidence type="ECO:0000313" key="9">
    <source>
        <dbReference type="EMBL" id="ORJ18568.1"/>
    </source>
</evidence>
<evidence type="ECO:0000256" key="3">
    <source>
        <dbReference type="ARBA" id="ARBA00010181"/>
    </source>
</evidence>
<dbReference type="Proteomes" id="UP000705283">
    <property type="component" value="Unassembled WGS sequence"/>
</dbReference>
<reference evidence="9" key="1">
    <citation type="submission" date="2016-12" db="EMBL/GenBank/DDBJ databases">
        <authorList>
            <person name="Le Fleche-Mateos A."/>
        </authorList>
    </citation>
    <scope>NUCLEOTIDE SEQUENCE</scope>
    <source>
        <strain evidence="9">213</strain>
    </source>
</reference>
<reference evidence="9 10" key="2">
    <citation type="journal article" date="2017" name="Int. J. Syst. Evol. Microbiol.">
        <title>Rouxiella badensis sp. nov. and Rouxiella silvae sp. nov. isolated from peat bog soil in Germany and emendation of the genus description.</title>
        <authorList>
            <person name="Le Fleche-Mateos A."/>
            <person name="Kugler J.H."/>
            <person name="Hansen S.H."/>
            <person name="Syldatk C."/>
            <person name="Hausmann R."/>
            <person name="Lomprez F."/>
            <person name="Vandenbogaert M."/>
            <person name="Manuguerra J.C."/>
            <person name="Grimont P.A."/>
        </authorList>
    </citation>
    <scope>NUCLEOTIDE SEQUENCE [LARGE SCALE GENOMIC DNA]</scope>
    <source>
        <strain evidence="9 10">213</strain>
    </source>
</reference>
<evidence type="ECO:0000256" key="7">
    <source>
        <dbReference type="SAM" id="MobiDB-lite"/>
    </source>
</evidence>
<evidence type="ECO:0000313" key="8">
    <source>
        <dbReference type="EMBL" id="MBF6636145.1"/>
    </source>
</evidence>
<organism evidence="8 11">
    <name type="scientific">Rouxiella silvae</name>
    <dbReference type="NCBI Taxonomy" id="1646373"/>
    <lineage>
        <taxon>Bacteria</taxon>
        <taxon>Pseudomonadati</taxon>
        <taxon>Pseudomonadota</taxon>
        <taxon>Gammaproteobacteria</taxon>
        <taxon>Enterobacterales</taxon>
        <taxon>Yersiniaceae</taxon>
        <taxon>Rouxiella</taxon>
    </lineage>
</organism>
<protein>
    <recommendedName>
        <fullName evidence="5">Fumarase D</fullName>
        <ecNumber evidence="4">4.2.1.2</ecNumber>
    </recommendedName>
</protein>
<name>A0AA40X046_9GAMM</name>
<evidence type="ECO:0000256" key="5">
    <source>
        <dbReference type="ARBA" id="ARBA00015109"/>
    </source>
</evidence>
<keyword evidence="6" id="KW-0456">Lyase</keyword>
<dbReference type="GO" id="GO:0004333">
    <property type="term" value="F:fumarate hydratase activity"/>
    <property type="evidence" value="ECO:0007669"/>
    <property type="project" value="UniProtKB-EC"/>
</dbReference>
<accession>A0AA40X046</accession>
<comment type="similarity">
    <text evidence="3">Belongs to the FumD family.</text>
</comment>
<dbReference type="EMBL" id="JADMKS010000002">
    <property type="protein sequence ID" value="MBF6636145.1"/>
    <property type="molecule type" value="Genomic_DNA"/>
</dbReference>
<comment type="caution">
    <text evidence="8">The sequence shown here is derived from an EMBL/GenBank/DDBJ whole genome shotgun (WGS) entry which is preliminary data.</text>
</comment>
<dbReference type="AlphaFoldDB" id="A0AA40X046"/>
<reference evidence="8" key="4">
    <citation type="submission" date="2022-09" db="EMBL/GenBank/DDBJ databases">
        <title>Rouxiella aceris sp. nov., isolated from tree sap and emended description of the genus Rhouxiella.</title>
        <authorList>
            <person name="Kim I.S."/>
        </authorList>
    </citation>
    <scope>NUCLEOTIDE SEQUENCE</scope>
    <source>
        <strain evidence="8">SAP-2</strain>
    </source>
</reference>
<dbReference type="Pfam" id="PF10965">
    <property type="entry name" value="DUF2767"/>
    <property type="match status" value="1"/>
</dbReference>
<feature type="region of interest" description="Disordered" evidence="7">
    <location>
        <begin position="73"/>
        <end position="97"/>
    </location>
</feature>
<comment type="function">
    <text evidence="2">In vitro catalyzes the addition of water to fumarate, forming malate. Cannot catalyze the reverse reaction. Cannot use the cis-isomer maleate as substrate.</text>
</comment>
<sequence>MNTNEADILYGEACRIIGEKAFAFAQEGIETNKAIIANSLREELRQVKESRIQERKSLILAIQLLEGSIENESVAKNDSKAQKDNISAAREEKEKHR</sequence>
<dbReference type="EC" id="4.2.1.2" evidence="4"/>
<evidence type="ECO:0000313" key="11">
    <source>
        <dbReference type="Proteomes" id="UP000705283"/>
    </source>
</evidence>
<evidence type="ECO:0000256" key="6">
    <source>
        <dbReference type="ARBA" id="ARBA00023239"/>
    </source>
</evidence>
<proteinExistence type="inferred from homology"/>
<evidence type="ECO:0000256" key="4">
    <source>
        <dbReference type="ARBA" id="ARBA00012921"/>
    </source>
</evidence>
<evidence type="ECO:0000313" key="10">
    <source>
        <dbReference type="Proteomes" id="UP000192722"/>
    </source>
</evidence>
<evidence type="ECO:0000256" key="2">
    <source>
        <dbReference type="ARBA" id="ARBA00003131"/>
    </source>
</evidence>
<reference evidence="8" key="3">
    <citation type="submission" date="2020-11" db="EMBL/GenBank/DDBJ databases">
        <authorList>
            <person name="Lee S.D."/>
        </authorList>
    </citation>
    <scope>NUCLEOTIDE SEQUENCE</scope>
    <source>
        <strain evidence="8">SAP-2</strain>
    </source>
</reference>
<dbReference type="InterPro" id="IPR024493">
    <property type="entry name" value="FumD"/>
</dbReference>
<comment type="catalytic activity">
    <reaction evidence="1">
        <text>(S)-malate = fumarate + H2O</text>
        <dbReference type="Rhea" id="RHEA:12460"/>
        <dbReference type="ChEBI" id="CHEBI:15377"/>
        <dbReference type="ChEBI" id="CHEBI:15589"/>
        <dbReference type="ChEBI" id="CHEBI:29806"/>
        <dbReference type="EC" id="4.2.1.2"/>
    </reaction>
</comment>
<evidence type="ECO:0000256" key="1">
    <source>
        <dbReference type="ARBA" id="ARBA00000929"/>
    </source>
</evidence>